<dbReference type="Pfam" id="PF00990">
    <property type="entry name" value="GGDEF"/>
    <property type="match status" value="1"/>
</dbReference>
<dbReference type="PROSITE" id="PS50887">
    <property type="entry name" value="GGDEF"/>
    <property type="match status" value="1"/>
</dbReference>
<evidence type="ECO:0000259" key="4">
    <source>
        <dbReference type="PROSITE" id="PS50113"/>
    </source>
</evidence>
<dbReference type="InterPro" id="IPR001610">
    <property type="entry name" value="PAC"/>
</dbReference>
<protein>
    <recommendedName>
        <fullName evidence="1">diguanylate cyclase</fullName>
        <ecNumber evidence="1">2.7.7.65</ecNumber>
    </recommendedName>
</protein>
<dbReference type="PANTHER" id="PTHR45138:SF9">
    <property type="entry name" value="DIGUANYLATE CYCLASE DGCM-RELATED"/>
    <property type="match status" value="1"/>
</dbReference>
<dbReference type="InterPro" id="IPR029787">
    <property type="entry name" value="Nucleotide_cyclase"/>
</dbReference>
<dbReference type="SUPFAM" id="SSF55785">
    <property type="entry name" value="PYP-like sensor domain (PAS domain)"/>
    <property type="match status" value="1"/>
</dbReference>
<dbReference type="EC" id="2.7.7.65" evidence="1"/>
<dbReference type="NCBIfam" id="TIGR00254">
    <property type="entry name" value="GGDEF"/>
    <property type="match status" value="1"/>
</dbReference>
<accession>A0A2W7IDB9</accession>
<feature type="domain" description="PAC" evidence="4">
    <location>
        <begin position="106"/>
        <end position="159"/>
    </location>
</feature>
<dbReference type="InterPro" id="IPR043128">
    <property type="entry name" value="Rev_trsase/Diguanyl_cyclase"/>
</dbReference>
<dbReference type="FunFam" id="3.30.70.270:FF:000001">
    <property type="entry name" value="Diguanylate cyclase domain protein"/>
    <property type="match status" value="1"/>
</dbReference>
<comment type="catalytic activity">
    <reaction evidence="2">
        <text>2 GTP = 3',3'-c-di-GMP + 2 diphosphate</text>
        <dbReference type="Rhea" id="RHEA:24898"/>
        <dbReference type="ChEBI" id="CHEBI:33019"/>
        <dbReference type="ChEBI" id="CHEBI:37565"/>
        <dbReference type="ChEBI" id="CHEBI:58805"/>
        <dbReference type="EC" id="2.7.7.65"/>
    </reaction>
</comment>
<dbReference type="RefSeq" id="WP_111398672.1">
    <property type="nucleotide sequence ID" value="NZ_QKYU01000013.1"/>
</dbReference>
<keyword evidence="7" id="KW-1185">Reference proteome</keyword>
<feature type="domain" description="PAS" evidence="3">
    <location>
        <begin position="32"/>
        <end position="102"/>
    </location>
</feature>
<evidence type="ECO:0000313" key="7">
    <source>
        <dbReference type="Proteomes" id="UP000249688"/>
    </source>
</evidence>
<reference evidence="6 7" key="1">
    <citation type="submission" date="2018-06" db="EMBL/GenBank/DDBJ databases">
        <title>Genomic Encyclopedia of Archaeal and Bacterial Type Strains, Phase II (KMG-II): from individual species to whole genera.</title>
        <authorList>
            <person name="Goeker M."/>
        </authorList>
    </citation>
    <scope>NUCLEOTIDE SEQUENCE [LARGE SCALE GENOMIC DNA]</scope>
    <source>
        <strain evidence="6 7">DSM 24525</strain>
    </source>
</reference>
<dbReference type="InterPro" id="IPR050469">
    <property type="entry name" value="Diguanylate_Cyclase"/>
</dbReference>
<evidence type="ECO:0000256" key="1">
    <source>
        <dbReference type="ARBA" id="ARBA00012528"/>
    </source>
</evidence>
<name>A0A2W7IDB9_9PROT</name>
<dbReference type="SMART" id="SM00091">
    <property type="entry name" value="PAS"/>
    <property type="match status" value="1"/>
</dbReference>
<dbReference type="EMBL" id="QKYU01000013">
    <property type="protein sequence ID" value="PZW44956.1"/>
    <property type="molecule type" value="Genomic_DNA"/>
</dbReference>
<dbReference type="CDD" id="cd01949">
    <property type="entry name" value="GGDEF"/>
    <property type="match status" value="1"/>
</dbReference>
<evidence type="ECO:0000256" key="2">
    <source>
        <dbReference type="ARBA" id="ARBA00034247"/>
    </source>
</evidence>
<dbReference type="InterPro" id="IPR035965">
    <property type="entry name" value="PAS-like_dom_sf"/>
</dbReference>
<organism evidence="6 7">
    <name type="scientific">Humitalea rosea</name>
    <dbReference type="NCBI Taxonomy" id="990373"/>
    <lineage>
        <taxon>Bacteria</taxon>
        <taxon>Pseudomonadati</taxon>
        <taxon>Pseudomonadota</taxon>
        <taxon>Alphaproteobacteria</taxon>
        <taxon>Acetobacterales</taxon>
        <taxon>Roseomonadaceae</taxon>
        <taxon>Humitalea</taxon>
    </lineage>
</organism>
<dbReference type="GO" id="GO:0052621">
    <property type="term" value="F:diguanylate cyclase activity"/>
    <property type="evidence" value="ECO:0007669"/>
    <property type="project" value="UniProtKB-EC"/>
</dbReference>
<dbReference type="PANTHER" id="PTHR45138">
    <property type="entry name" value="REGULATORY COMPONENTS OF SENSORY TRANSDUCTION SYSTEM"/>
    <property type="match status" value="1"/>
</dbReference>
<comment type="caution">
    <text evidence="6">The sequence shown here is derived from an EMBL/GenBank/DDBJ whole genome shotgun (WGS) entry which is preliminary data.</text>
</comment>
<gene>
    <name evidence="6" type="ORF">C8P66_113123</name>
</gene>
<dbReference type="Proteomes" id="UP000249688">
    <property type="component" value="Unassembled WGS sequence"/>
</dbReference>
<dbReference type="CDD" id="cd00130">
    <property type="entry name" value="PAS"/>
    <property type="match status" value="1"/>
</dbReference>
<dbReference type="Gene3D" id="3.30.70.270">
    <property type="match status" value="1"/>
</dbReference>
<dbReference type="PROSITE" id="PS50112">
    <property type="entry name" value="PAS"/>
    <property type="match status" value="1"/>
</dbReference>
<dbReference type="SUPFAM" id="SSF55073">
    <property type="entry name" value="Nucleotide cyclase"/>
    <property type="match status" value="1"/>
</dbReference>
<dbReference type="NCBIfam" id="TIGR00229">
    <property type="entry name" value="sensory_box"/>
    <property type="match status" value="1"/>
</dbReference>
<dbReference type="GO" id="GO:1902201">
    <property type="term" value="P:negative regulation of bacterial-type flagellum-dependent cell motility"/>
    <property type="evidence" value="ECO:0007669"/>
    <property type="project" value="TreeGrafter"/>
</dbReference>
<dbReference type="Gene3D" id="3.30.450.20">
    <property type="entry name" value="PAS domain"/>
    <property type="match status" value="1"/>
</dbReference>
<dbReference type="InterPro" id="IPR000014">
    <property type="entry name" value="PAS"/>
</dbReference>
<evidence type="ECO:0000313" key="6">
    <source>
        <dbReference type="EMBL" id="PZW44956.1"/>
    </source>
</evidence>
<dbReference type="SMART" id="SM00267">
    <property type="entry name" value="GGDEF"/>
    <property type="match status" value="1"/>
</dbReference>
<sequence>MLSLPGILKKVFGIRTDRSLRGPAATAPVPKEENLFQVLADHSADLIVRLGPDHVARYVSPSSLRILGWTPEEMVGQSPENFVLAEDIPVMAAAVGRIVAGEAETGTGVVRMLRKDGSAVWTEGSLRMIRDPVTGAPGDLVVIVRDITDRKALEDKLTALAMTDGLTGLMNRRAFDQALEREWQRTLREGTQMSLLLLDLDHFKMFNDHYGHQVGDDCLRAVAAAVQKNMRRPGDVAARYGGEELAVILPNTDATGAVQVAGQLRLAVEVLHLPQLPSAEHGDWLTVSIGAATVLCREGGRMQMPEALLAAADAALYRAKRDGRNCVANTLLLATGERS</sequence>
<dbReference type="PROSITE" id="PS50113">
    <property type="entry name" value="PAC"/>
    <property type="match status" value="1"/>
</dbReference>
<dbReference type="GO" id="GO:0043709">
    <property type="term" value="P:cell adhesion involved in single-species biofilm formation"/>
    <property type="evidence" value="ECO:0007669"/>
    <property type="project" value="TreeGrafter"/>
</dbReference>
<dbReference type="Pfam" id="PF08447">
    <property type="entry name" value="PAS_3"/>
    <property type="match status" value="1"/>
</dbReference>
<dbReference type="InterPro" id="IPR000160">
    <property type="entry name" value="GGDEF_dom"/>
</dbReference>
<evidence type="ECO:0000259" key="5">
    <source>
        <dbReference type="PROSITE" id="PS50887"/>
    </source>
</evidence>
<dbReference type="InterPro" id="IPR000700">
    <property type="entry name" value="PAS-assoc_C"/>
</dbReference>
<dbReference type="AlphaFoldDB" id="A0A2W7IDB9"/>
<dbReference type="GO" id="GO:0005886">
    <property type="term" value="C:plasma membrane"/>
    <property type="evidence" value="ECO:0007669"/>
    <property type="project" value="TreeGrafter"/>
</dbReference>
<dbReference type="OrthoDB" id="9812260at2"/>
<proteinExistence type="predicted"/>
<evidence type="ECO:0000259" key="3">
    <source>
        <dbReference type="PROSITE" id="PS50112"/>
    </source>
</evidence>
<dbReference type="SMART" id="SM00086">
    <property type="entry name" value="PAC"/>
    <property type="match status" value="1"/>
</dbReference>
<feature type="domain" description="GGDEF" evidence="5">
    <location>
        <begin position="191"/>
        <end position="332"/>
    </location>
</feature>
<dbReference type="InterPro" id="IPR013655">
    <property type="entry name" value="PAS_fold_3"/>
</dbReference>